<dbReference type="Proteomes" id="UP000198615">
    <property type="component" value="Unassembled WGS sequence"/>
</dbReference>
<organism evidence="1 2">
    <name type="scientific">Thalassobaculum litoreum DSM 18839</name>
    <dbReference type="NCBI Taxonomy" id="1123362"/>
    <lineage>
        <taxon>Bacteria</taxon>
        <taxon>Pseudomonadati</taxon>
        <taxon>Pseudomonadota</taxon>
        <taxon>Alphaproteobacteria</taxon>
        <taxon>Rhodospirillales</taxon>
        <taxon>Thalassobaculaceae</taxon>
        <taxon>Thalassobaculum</taxon>
    </lineage>
</organism>
<sequence length="87" mass="9469">MENPTVAKMIDDYAHDVMADDFPDNEGVPPLFLAISDASCDAERRALGLALCTRYDAMTGGEFLIRGEKCDPRLTAIADGLGYQRAD</sequence>
<name>A0A8G2BI09_9PROT</name>
<proteinExistence type="predicted"/>
<reference evidence="1 2" key="1">
    <citation type="submission" date="2016-10" db="EMBL/GenBank/DDBJ databases">
        <authorList>
            <person name="Varghese N."/>
            <person name="Submissions S."/>
        </authorList>
    </citation>
    <scope>NUCLEOTIDE SEQUENCE [LARGE SCALE GENOMIC DNA]</scope>
    <source>
        <strain evidence="1 2">DSM 18839</strain>
    </source>
</reference>
<gene>
    <name evidence="1" type="ORF">SAMN05660686_02452</name>
</gene>
<evidence type="ECO:0000313" key="1">
    <source>
        <dbReference type="EMBL" id="SDF83149.1"/>
    </source>
</evidence>
<dbReference type="AlphaFoldDB" id="A0A8G2BI09"/>
<accession>A0A8G2BI09</accession>
<keyword evidence="2" id="KW-1185">Reference proteome</keyword>
<protein>
    <submittedName>
        <fullName evidence="1">Uncharacterized protein</fullName>
    </submittedName>
</protein>
<evidence type="ECO:0000313" key="2">
    <source>
        <dbReference type="Proteomes" id="UP000198615"/>
    </source>
</evidence>
<comment type="caution">
    <text evidence="1">The sequence shown here is derived from an EMBL/GenBank/DDBJ whole genome shotgun (WGS) entry which is preliminary data.</text>
</comment>
<dbReference type="EMBL" id="FNBW01000007">
    <property type="protein sequence ID" value="SDF83149.1"/>
    <property type="molecule type" value="Genomic_DNA"/>
</dbReference>
<dbReference type="OrthoDB" id="4131758at1224"/>
<dbReference type="RefSeq" id="WP_093150638.1">
    <property type="nucleotide sequence ID" value="NZ_FNBW01000007.1"/>
</dbReference>